<dbReference type="EMBL" id="ON746532">
    <property type="protein sequence ID" value="UYL95618.1"/>
    <property type="molecule type" value="Viral_cRNA"/>
</dbReference>
<proteinExistence type="predicted"/>
<reference evidence="2" key="1">
    <citation type="submission" date="2022-05" db="EMBL/GenBank/DDBJ databases">
        <authorList>
            <person name="Cao W."/>
            <person name="Jia N."/>
            <person name="Lam T.T.-Y."/>
            <person name="Ni X."/>
            <person name="Liu J."/>
        </authorList>
    </citation>
    <scope>NUCLEOTIDE SEQUENCE</scope>
    <source>
        <strain evidence="2">TIGMIC 1</strain>
    </source>
</reference>
<feature type="compositionally biased region" description="Basic and acidic residues" evidence="1">
    <location>
        <begin position="207"/>
        <end position="216"/>
    </location>
</feature>
<sequence>MSWYSQYSCAQIAGDLVVSVVGCNLNEASLNYAMMLVCDHVAVAVEGPKFSLIKVILLHMAKYLEVAGDPAVQRILAGGTEDKCRIHWVFLDLGRQELMPAQEPFVVKSSNILRAVRHGVQFVKCDLDLTMDIIDLQTADALMDRGFHSRDAATWDAPDWVVTYLTTLQHQGPRPVGLLAPTEPGDGEQGAQDSDASQAAGSSGQEDTEKQAESTP</sequence>
<accession>A0A9E7V2C7</accession>
<name>A0A9E7V2C7_9RHAB</name>
<evidence type="ECO:0000313" key="2">
    <source>
        <dbReference type="EMBL" id="UYL95618.1"/>
    </source>
</evidence>
<evidence type="ECO:0000256" key="1">
    <source>
        <dbReference type="SAM" id="MobiDB-lite"/>
    </source>
</evidence>
<feature type="compositionally biased region" description="Low complexity" evidence="1">
    <location>
        <begin position="189"/>
        <end position="205"/>
    </location>
</feature>
<feature type="region of interest" description="Disordered" evidence="1">
    <location>
        <begin position="173"/>
        <end position="216"/>
    </location>
</feature>
<organism evidence="2">
    <name type="scientific">Lhasa Rhabd tick virus 1</name>
    <dbReference type="NCBI Taxonomy" id="2972334"/>
    <lineage>
        <taxon>Viruses</taxon>
        <taxon>Riboviria</taxon>
        <taxon>Orthornavirae</taxon>
        <taxon>Negarnaviricota</taxon>
        <taxon>Haploviricotina</taxon>
        <taxon>Monjiviricetes</taxon>
        <taxon>Mononegavirales</taxon>
        <taxon>Rhabdoviridae</taxon>
    </lineage>
</organism>
<protein>
    <submittedName>
        <fullName evidence="2">Uncharacterized protein</fullName>
    </submittedName>
</protein>